<evidence type="ECO:0000256" key="5">
    <source>
        <dbReference type="SAM" id="MobiDB-lite"/>
    </source>
</evidence>
<dbReference type="EMBL" id="CAJPWZ010003247">
    <property type="protein sequence ID" value="CAG2254562.1"/>
    <property type="molecule type" value="Genomic_DNA"/>
</dbReference>
<dbReference type="GO" id="GO:0005886">
    <property type="term" value="C:plasma membrane"/>
    <property type="evidence" value="ECO:0007669"/>
    <property type="project" value="TreeGrafter"/>
</dbReference>
<organism evidence="8 9">
    <name type="scientific">Mytilus edulis</name>
    <name type="common">Blue mussel</name>
    <dbReference type="NCBI Taxonomy" id="6550"/>
    <lineage>
        <taxon>Eukaryota</taxon>
        <taxon>Metazoa</taxon>
        <taxon>Spiralia</taxon>
        <taxon>Lophotrochozoa</taxon>
        <taxon>Mollusca</taxon>
        <taxon>Bivalvia</taxon>
        <taxon>Autobranchia</taxon>
        <taxon>Pteriomorphia</taxon>
        <taxon>Mytilida</taxon>
        <taxon>Mytiloidea</taxon>
        <taxon>Mytilidae</taxon>
        <taxon>Mytilinae</taxon>
        <taxon>Mytilus</taxon>
    </lineage>
</organism>
<name>A0A8S3VHH9_MYTED</name>
<dbReference type="GO" id="GO:0099604">
    <property type="term" value="F:ligand-gated calcium channel activity"/>
    <property type="evidence" value="ECO:0007669"/>
    <property type="project" value="TreeGrafter"/>
</dbReference>
<feature type="transmembrane region" description="Helical" evidence="6">
    <location>
        <begin position="567"/>
        <end position="588"/>
    </location>
</feature>
<feature type="compositionally biased region" description="Basic and acidic residues" evidence="5">
    <location>
        <begin position="137"/>
        <end position="147"/>
    </location>
</feature>
<gene>
    <name evidence="8" type="ORF">MEDL_66036</name>
</gene>
<protein>
    <submittedName>
        <fullName evidence="8">TRPM3</fullName>
    </submittedName>
</protein>
<keyword evidence="4 6" id="KW-0472">Membrane</keyword>
<evidence type="ECO:0000313" key="8">
    <source>
        <dbReference type="EMBL" id="CAG2254562.1"/>
    </source>
</evidence>
<feature type="transmembrane region" description="Helical" evidence="6">
    <location>
        <begin position="437"/>
        <end position="457"/>
    </location>
</feature>
<reference evidence="8" key="1">
    <citation type="submission" date="2021-03" db="EMBL/GenBank/DDBJ databases">
        <authorList>
            <person name="Bekaert M."/>
        </authorList>
    </citation>
    <scope>NUCLEOTIDE SEQUENCE</scope>
</reference>
<evidence type="ECO:0000256" key="1">
    <source>
        <dbReference type="ARBA" id="ARBA00004141"/>
    </source>
</evidence>
<keyword evidence="2 6" id="KW-0812">Transmembrane</keyword>
<dbReference type="InterPro" id="IPR050927">
    <property type="entry name" value="TRPM"/>
</dbReference>
<dbReference type="Pfam" id="PF00520">
    <property type="entry name" value="Ion_trans"/>
    <property type="match status" value="1"/>
</dbReference>
<dbReference type="PANTHER" id="PTHR13800">
    <property type="entry name" value="TRANSIENT RECEPTOR POTENTIAL CATION CHANNEL, SUBFAMILY M, MEMBER 6"/>
    <property type="match status" value="1"/>
</dbReference>
<proteinExistence type="predicted"/>
<sequence>MRNKASSKTFADIQVDIWRTIKLVKKDIFKPSLYLIFANHTAVDKKESKGDKKDNMVLMEEVLEFAKKTKLPCHVVGQRVLFHSGSSHAVFIHYKTEKDTVKELVEKGFHKFERGDMDTKNKKDEMDAENKEDEIDAENKENEMDAENKEDEIQYFLRMAKYVSGEAVLPVVISLRNGGMTKEVLTYTEKSKIPIIRLKICTDERTHNRYKNPWSIKTSKTKDYPLGKYDGEDDPDEIALISEIQSDFRDNLDALVCSLLIGERKQLELKVSTSELYGLILYALLKKQYWDGAQQLIETGCIRIRYILIGCVILEDEISNWRTNSCLKEKLQRFKSAITQRAIRITSCINEADKKKKDVSAKIKESKFHSPKKDSENKEEQQLGEHIKHAGRLLVNHGYIEDAIKTQNKTFLDNSTVRNILNEMWYGTEKLDKRTSVCFFGLAVVHMIVLPLLMISMEAGPLIWFYKKYNLPFIKVSMQMLIVSMIRKKWKSYASDCWNQLDWLSMIVYASGMLMKLCQGPQCRDASKVLLVAAFIFLSIRILNLFCMSAMLGPKLVMIRKMARDTVSFMIILAVIMMCYNISFYALLYPNSELSWLQIEMIIQNGYWMLFGELNLDSVTLSEPHCTFNRAVYENTDVPRCPAKLGVYLTPYLKALYGLIAVILLLNLLIAMYSDTFQKVQKESEFYWAQIQTDFLEEYSIKTVFPVHLQLLVLPATIVHAIFWLSCPHLCGKLYKIYRDQGYGKEDTVTLNHCPMFVRVFWYNTNFDLKLKTTKEAEGNGALKAKG</sequence>
<accession>A0A8S3VHH9</accession>
<feature type="transmembrane region" description="Helical" evidence="6">
    <location>
        <begin position="529"/>
        <end position="547"/>
    </location>
</feature>
<keyword evidence="9" id="KW-1185">Reference proteome</keyword>
<evidence type="ECO:0000256" key="2">
    <source>
        <dbReference type="ARBA" id="ARBA00022692"/>
    </source>
</evidence>
<feature type="region of interest" description="Disordered" evidence="5">
    <location>
        <begin position="116"/>
        <end position="147"/>
    </location>
</feature>
<feature type="transmembrane region" description="Helical" evidence="6">
    <location>
        <begin position="655"/>
        <end position="673"/>
    </location>
</feature>
<evidence type="ECO:0000256" key="3">
    <source>
        <dbReference type="ARBA" id="ARBA00022989"/>
    </source>
</evidence>
<evidence type="ECO:0000313" key="9">
    <source>
        <dbReference type="Proteomes" id="UP000683360"/>
    </source>
</evidence>
<feature type="compositionally biased region" description="Basic and acidic residues" evidence="5">
    <location>
        <begin position="116"/>
        <end position="129"/>
    </location>
</feature>
<keyword evidence="3 6" id="KW-1133">Transmembrane helix</keyword>
<dbReference type="PANTHER" id="PTHR13800:SF12">
    <property type="entry name" value="TRANSIENT RECEPTOR POTENTIAL CATION CHANNEL SUBFAMILY M MEMBER-LIKE 2"/>
    <property type="match status" value="1"/>
</dbReference>
<dbReference type="Proteomes" id="UP000683360">
    <property type="component" value="Unassembled WGS sequence"/>
</dbReference>
<evidence type="ECO:0000256" key="6">
    <source>
        <dbReference type="SAM" id="Phobius"/>
    </source>
</evidence>
<feature type="domain" description="Ion transport" evidence="7">
    <location>
        <begin position="440"/>
        <end position="684"/>
    </location>
</feature>
<comment type="subcellular location">
    <subcellularLocation>
        <location evidence="1">Membrane</location>
        <topology evidence="1">Multi-pass membrane protein</topology>
    </subcellularLocation>
</comment>
<evidence type="ECO:0000259" key="7">
    <source>
        <dbReference type="Pfam" id="PF00520"/>
    </source>
</evidence>
<comment type="caution">
    <text evidence="8">The sequence shown here is derived from an EMBL/GenBank/DDBJ whole genome shotgun (WGS) entry which is preliminary data.</text>
</comment>
<dbReference type="OrthoDB" id="9994106at2759"/>
<dbReference type="AlphaFoldDB" id="A0A8S3VHH9"/>
<evidence type="ECO:0000256" key="4">
    <source>
        <dbReference type="ARBA" id="ARBA00023136"/>
    </source>
</evidence>
<dbReference type="InterPro" id="IPR005821">
    <property type="entry name" value="Ion_trans_dom"/>
</dbReference>